<comment type="subcellular location">
    <subcellularLocation>
        <location evidence="1 15">Cytoplasm</location>
    </subcellularLocation>
</comment>
<dbReference type="EMBL" id="CP015583">
    <property type="protein sequence ID" value="APT58242.1"/>
    <property type="molecule type" value="Genomic_DNA"/>
</dbReference>
<proteinExistence type="inferred from homology"/>
<dbReference type="SMART" id="SM00642">
    <property type="entry name" value="Aamy"/>
    <property type="match status" value="1"/>
</dbReference>
<dbReference type="Pfam" id="PF00128">
    <property type="entry name" value="Alpha-amylase"/>
    <property type="match status" value="1"/>
</dbReference>
<evidence type="ECO:0000256" key="3">
    <source>
        <dbReference type="ARBA" id="ARBA00008061"/>
    </source>
</evidence>
<evidence type="ECO:0000256" key="13">
    <source>
        <dbReference type="NCBIfam" id="TIGR02402"/>
    </source>
</evidence>
<feature type="domain" description="Glycosyl hydrolase family 13 catalytic" evidence="17">
    <location>
        <begin position="122"/>
        <end position="476"/>
    </location>
</feature>
<dbReference type="PANTHER" id="PTHR43651:SF11">
    <property type="entry name" value="MALTO-OLIGOSYLTREHALOSE TREHALOHYDROLASE"/>
    <property type="match status" value="1"/>
</dbReference>
<dbReference type="CDD" id="cd11325">
    <property type="entry name" value="AmyAc_GTHase"/>
    <property type="match status" value="1"/>
</dbReference>
<comment type="pathway">
    <text evidence="2 14">Glycan biosynthesis; trehalose biosynthesis.</text>
</comment>
<dbReference type="PIRSF" id="PIRSF006337">
    <property type="entry name" value="Trehalose_TreZ"/>
    <property type="match status" value="1"/>
</dbReference>
<dbReference type="STRING" id="257708.RGI145_15105"/>
<dbReference type="SUPFAM" id="SSF51445">
    <property type="entry name" value="(Trans)glycosidases"/>
    <property type="match status" value="1"/>
</dbReference>
<sequence length="612" mass="66970">MSAAPPMPLPPLPWGAELLPDGTRTRFRLWAPSAREVALEIADHPPAPMQPEPDGWFSLEAAAPAGTRYRFQARLENGSTLPVPDPAARYQPDDVHGFSQVVDPRAHAWRNTGWKGRPWHETILYELHAGTCGGYAGIRAMLPRLKALGITAVELMPIAEFPGPRNWGYDGVLPFAPAASYGTPEELKALIDEAHGLGLMMFLDVVYNHFGPDGAYLHAYAKDFFDEGVHTPWGAAIDFKKAPVREFFESNALTWLREYRFDGLRFDAVHAIAEQDWLDHLAARIRREIQAETPGRHVHLVLENERNGAGHLRAGPKAPGFDAQWNDDGHNVLHPLLTGEREAYYEDFADNGAEKLARVLAEGFLFQGETMPHLGHARGEPSAHLPPTAFVLFLQNHDQVGNRAFGERLPALSRPAALKAATALLLLSPQIPLLFMGEEWAATTPFLFFTAFPQQDLADAVREGRRKEFAKFAAFQDPEKREHIPDPNAEKTFTDSIPDPAESTQGFHAEMLALHKALIALRHAEIIPRLPGAKAIGADAVGPKAVLARWRLGDGTRLTIALNLDEAPAAVTAGGTIVLHESIPDAAESLAAGSLPPDCAVVMLDLPENSGP</sequence>
<keyword evidence="9 14" id="KW-0326">Glycosidase</keyword>
<evidence type="ECO:0000256" key="1">
    <source>
        <dbReference type="ARBA" id="ARBA00004496"/>
    </source>
</evidence>
<dbReference type="Pfam" id="PF11941">
    <property type="entry name" value="DUF3459"/>
    <property type="match status" value="1"/>
</dbReference>
<evidence type="ECO:0000256" key="15">
    <source>
        <dbReference type="PIRSR" id="PIRSR006337-1"/>
    </source>
</evidence>
<dbReference type="InterPro" id="IPR004193">
    <property type="entry name" value="Glyco_hydro_13_N"/>
</dbReference>
<protein>
    <recommendedName>
        <fullName evidence="5 13">Malto-oligosyltrehalose trehalohydrolase</fullName>
        <shortName evidence="14">MTHase</shortName>
        <ecNumber evidence="4 13">3.2.1.141</ecNumber>
    </recommendedName>
    <alternativeName>
        <fullName evidence="11 14">4-alpha-D-((1-&gt;4)-alpha-D-glucano)trehalose trehalohydrolase</fullName>
    </alternativeName>
    <alternativeName>
        <fullName evidence="10 14">Maltooligosyl trehalose trehalohydrolase</fullName>
    </alternativeName>
</protein>
<evidence type="ECO:0000256" key="12">
    <source>
        <dbReference type="ARBA" id="ARBA00034013"/>
    </source>
</evidence>
<feature type="site" description="Transition state stabilizer" evidence="16">
    <location>
        <position position="398"/>
    </location>
</feature>
<dbReference type="InterPro" id="IPR006047">
    <property type="entry name" value="GH13_cat_dom"/>
</dbReference>
<dbReference type="PANTHER" id="PTHR43651">
    <property type="entry name" value="1,4-ALPHA-GLUCAN-BRANCHING ENZYME"/>
    <property type="match status" value="1"/>
</dbReference>
<organism evidence="18 19">
    <name type="scientific">Roseomonas gilardii</name>
    <dbReference type="NCBI Taxonomy" id="257708"/>
    <lineage>
        <taxon>Bacteria</taxon>
        <taxon>Pseudomonadati</taxon>
        <taxon>Pseudomonadota</taxon>
        <taxon>Alphaproteobacteria</taxon>
        <taxon>Acetobacterales</taxon>
        <taxon>Roseomonadaceae</taxon>
        <taxon>Roseomonas</taxon>
    </lineage>
</organism>
<evidence type="ECO:0000256" key="16">
    <source>
        <dbReference type="PIRSR" id="PIRSR006337-3"/>
    </source>
</evidence>
<dbReference type="Proteomes" id="UP000185494">
    <property type="component" value="Chromosome 1"/>
</dbReference>
<dbReference type="EC" id="3.2.1.141" evidence="4 13"/>
<evidence type="ECO:0000256" key="8">
    <source>
        <dbReference type="ARBA" id="ARBA00023277"/>
    </source>
</evidence>
<evidence type="ECO:0000256" key="6">
    <source>
        <dbReference type="ARBA" id="ARBA00022490"/>
    </source>
</evidence>
<dbReference type="InterPro" id="IPR044901">
    <property type="entry name" value="Trehalose_TreZ_E-set_sf"/>
</dbReference>
<keyword evidence="8" id="KW-0119">Carbohydrate metabolism</keyword>
<gene>
    <name evidence="18" type="ORF">RGI145_15105</name>
</gene>
<dbReference type="KEGG" id="rgi:RGI145_15105"/>
<dbReference type="GO" id="GO:0033942">
    <property type="term" value="F:4-alpha-D-(1-&gt;4)-alpha-D-glucanotrehalose trehalohydrolase activity"/>
    <property type="evidence" value="ECO:0007669"/>
    <property type="project" value="UniProtKB-EC"/>
</dbReference>
<dbReference type="AlphaFoldDB" id="A0A1L7AHK0"/>
<feature type="active site" description="Nucleophile" evidence="15">
    <location>
        <position position="267"/>
    </location>
</feature>
<dbReference type="Gene3D" id="3.20.20.80">
    <property type="entry name" value="Glycosidases"/>
    <property type="match status" value="1"/>
</dbReference>
<feature type="active site" description="Proton donor" evidence="15">
    <location>
        <position position="303"/>
    </location>
</feature>
<comment type="similarity">
    <text evidence="3 14">Belongs to the glycosyl hydrolase 13 family.</text>
</comment>
<evidence type="ECO:0000256" key="5">
    <source>
        <dbReference type="ARBA" id="ARBA00015938"/>
    </source>
</evidence>
<comment type="catalytic activity">
    <reaction evidence="12 14">
        <text>hydrolysis of (1-&gt;4)-alpha-D-glucosidic linkage in 4-alpha-D-[(1-&gt;4)-alpha-D-glucanosyl]n trehalose to yield trehalose and (1-&gt;4)-alpha-D-glucan.</text>
        <dbReference type="EC" id="3.2.1.141"/>
    </reaction>
</comment>
<dbReference type="CDD" id="cd02853">
    <property type="entry name" value="E_set_MTHase_like_N"/>
    <property type="match status" value="1"/>
</dbReference>
<dbReference type="Gene3D" id="1.10.10.760">
    <property type="entry name" value="E-set domains of sugar-utilizing enzymes"/>
    <property type="match status" value="1"/>
</dbReference>
<evidence type="ECO:0000256" key="2">
    <source>
        <dbReference type="ARBA" id="ARBA00005199"/>
    </source>
</evidence>
<dbReference type="InterPro" id="IPR014756">
    <property type="entry name" value="Ig_E-set"/>
</dbReference>
<dbReference type="InterPro" id="IPR017853">
    <property type="entry name" value="GH"/>
</dbReference>
<reference evidence="18 19" key="1">
    <citation type="submission" date="2016-05" db="EMBL/GenBank/DDBJ databases">
        <title>Complete Genome and Methylome Analysis of Psychrotrophic Bacterial Isolates from Antarctic Lake Untersee.</title>
        <authorList>
            <person name="Fomenkov A."/>
            <person name="Akimov V.N."/>
            <person name="Vasilyeva L.V."/>
            <person name="Andersen D."/>
            <person name="Vincze T."/>
            <person name="Roberts R.J."/>
        </authorList>
    </citation>
    <scope>NUCLEOTIDE SEQUENCE [LARGE SCALE GENOMIC DNA]</scope>
    <source>
        <strain evidence="18 19">U14-5</strain>
    </source>
</reference>
<dbReference type="InterPro" id="IPR022567">
    <property type="entry name" value="DUF3459"/>
</dbReference>
<dbReference type="SUPFAM" id="SSF81296">
    <property type="entry name" value="E set domains"/>
    <property type="match status" value="1"/>
</dbReference>
<evidence type="ECO:0000256" key="7">
    <source>
        <dbReference type="ARBA" id="ARBA00022801"/>
    </source>
</evidence>
<dbReference type="GO" id="GO:0005737">
    <property type="term" value="C:cytoplasm"/>
    <property type="evidence" value="ECO:0007669"/>
    <property type="project" value="UniProtKB-SubCell"/>
</dbReference>
<keyword evidence="6" id="KW-0963">Cytoplasm</keyword>
<evidence type="ECO:0000256" key="14">
    <source>
        <dbReference type="PIRNR" id="PIRNR006337"/>
    </source>
</evidence>
<dbReference type="InterPro" id="IPR012768">
    <property type="entry name" value="Trehalose_TreZ"/>
</dbReference>
<accession>A0A1L7AHK0</accession>
<dbReference type="UniPathway" id="UPA00299"/>
<evidence type="ECO:0000256" key="9">
    <source>
        <dbReference type="ARBA" id="ARBA00023295"/>
    </source>
</evidence>
<evidence type="ECO:0000313" key="18">
    <source>
        <dbReference type="EMBL" id="APT58242.1"/>
    </source>
</evidence>
<dbReference type="GO" id="GO:0005992">
    <property type="term" value="P:trehalose biosynthetic process"/>
    <property type="evidence" value="ECO:0007669"/>
    <property type="project" value="UniProtKB-UniRule"/>
</dbReference>
<dbReference type="eggNOG" id="COG0296">
    <property type="taxonomic scope" value="Bacteria"/>
</dbReference>
<dbReference type="InterPro" id="IPR013783">
    <property type="entry name" value="Ig-like_fold"/>
</dbReference>
<dbReference type="Pfam" id="PF02922">
    <property type="entry name" value="CBM_48"/>
    <property type="match status" value="1"/>
</dbReference>
<dbReference type="NCBIfam" id="TIGR02402">
    <property type="entry name" value="trehalose_TreZ"/>
    <property type="match status" value="1"/>
</dbReference>
<name>A0A1L7AHK0_9PROT</name>
<evidence type="ECO:0000256" key="10">
    <source>
        <dbReference type="ARBA" id="ARBA00032057"/>
    </source>
</evidence>
<evidence type="ECO:0000256" key="11">
    <source>
        <dbReference type="ARBA" id="ARBA00033284"/>
    </source>
</evidence>
<evidence type="ECO:0000256" key="4">
    <source>
        <dbReference type="ARBA" id="ARBA00012268"/>
    </source>
</evidence>
<keyword evidence="7 14" id="KW-0378">Hydrolase</keyword>
<dbReference type="Gene3D" id="2.60.40.10">
    <property type="entry name" value="Immunoglobulins"/>
    <property type="match status" value="1"/>
</dbReference>
<evidence type="ECO:0000259" key="17">
    <source>
        <dbReference type="SMART" id="SM00642"/>
    </source>
</evidence>
<evidence type="ECO:0000313" key="19">
    <source>
        <dbReference type="Proteomes" id="UP000185494"/>
    </source>
</evidence>